<evidence type="ECO:0000256" key="1">
    <source>
        <dbReference type="SAM" id="MobiDB-lite"/>
    </source>
</evidence>
<accession>A0A031K2X3</accession>
<evidence type="ECO:0000259" key="2">
    <source>
        <dbReference type="Pfam" id="PF01636"/>
    </source>
</evidence>
<reference evidence="3 4" key="1">
    <citation type="submission" date="2014-03" db="EMBL/GenBank/DDBJ databases">
        <title>Whole genome sequence of Novosphingobium resinovorum KF1.</title>
        <authorList>
            <person name="Gan H.M."/>
            <person name="Gan H.Y."/>
            <person name="Chew T.H."/>
            <person name="Savka M.A."/>
        </authorList>
    </citation>
    <scope>NUCLEOTIDE SEQUENCE [LARGE SCALE GENOMIC DNA]</scope>
    <source>
        <strain evidence="3 4">KF1</strain>
    </source>
</reference>
<dbReference type="Gene3D" id="3.30.200.20">
    <property type="entry name" value="Phosphorylase Kinase, domain 1"/>
    <property type="match status" value="1"/>
</dbReference>
<evidence type="ECO:0000313" key="4">
    <source>
        <dbReference type="Proteomes" id="UP000024329"/>
    </source>
</evidence>
<gene>
    <name evidence="3" type="ORF">BV97_01871</name>
</gene>
<dbReference type="GO" id="GO:0016740">
    <property type="term" value="F:transferase activity"/>
    <property type="evidence" value="ECO:0007669"/>
    <property type="project" value="UniProtKB-KW"/>
</dbReference>
<dbReference type="PANTHER" id="PTHR21310">
    <property type="entry name" value="AMINOGLYCOSIDE PHOSPHOTRANSFERASE-RELATED-RELATED"/>
    <property type="match status" value="1"/>
</dbReference>
<dbReference type="PATRIC" id="fig|158500.4.peg.1915"/>
<feature type="domain" description="Aminoglycoside phosphotransferase" evidence="2">
    <location>
        <begin position="70"/>
        <end position="303"/>
    </location>
</feature>
<feature type="compositionally biased region" description="Polar residues" evidence="1">
    <location>
        <begin position="1"/>
        <end position="13"/>
    </location>
</feature>
<dbReference type="PANTHER" id="PTHR21310:SF57">
    <property type="entry name" value="BLR2944 PROTEIN"/>
    <property type="match status" value="1"/>
</dbReference>
<keyword evidence="3" id="KW-0808">Transferase</keyword>
<dbReference type="InterPro" id="IPR011009">
    <property type="entry name" value="Kinase-like_dom_sf"/>
</dbReference>
<dbReference type="InterPro" id="IPR002575">
    <property type="entry name" value="Aminoglycoside_PTrfase"/>
</dbReference>
<dbReference type="Pfam" id="PF01636">
    <property type="entry name" value="APH"/>
    <property type="match status" value="1"/>
</dbReference>
<dbReference type="InterPro" id="IPR041726">
    <property type="entry name" value="ACAD10_11_N"/>
</dbReference>
<dbReference type="Gene3D" id="3.90.1200.10">
    <property type="match status" value="1"/>
</dbReference>
<feature type="region of interest" description="Disordered" evidence="1">
    <location>
        <begin position="1"/>
        <end position="20"/>
    </location>
</feature>
<dbReference type="RefSeq" id="WP_051586799.1">
    <property type="nucleotide sequence ID" value="NZ_CP017076.1"/>
</dbReference>
<dbReference type="SUPFAM" id="SSF56112">
    <property type="entry name" value="Protein kinase-like (PK-like)"/>
    <property type="match status" value="1"/>
</dbReference>
<dbReference type="eggNOG" id="COG3173">
    <property type="taxonomic scope" value="Bacteria"/>
</dbReference>
<dbReference type="EMBL" id="JFYZ01000005">
    <property type="protein sequence ID" value="EZP82947.1"/>
    <property type="molecule type" value="Genomic_DNA"/>
</dbReference>
<dbReference type="InterPro" id="IPR051678">
    <property type="entry name" value="AGP_Transferase"/>
</dbReference>
<sequence>MATVHSTSTSAFASTPDRSDLEPGIRAVLDRRALRKAASDVYRVASIAEVEERLSRFLASVAPGLIASGVRRLGGGASKEQFYFEIGGGAAPAQAYVLRMEPIQSISESDRGREADLLNAVRGIIPAPEPAWLDAEGTFFGQPAAIMHFVAGVTKPSDNGNTVTGLGTYLGPDLRGRIAPQFIRNLAAIHALDLADPNLASFQRPDADPWQAARWQVNWWARLHHEDVIQAHPVLTLAEEWMYANLPAATDLVMVHGDYRTGNYLFDEDSGEITAMLDWELAHIGDPHEDLAWTLQRIFGSSENGVHLASAMLTREDFIAAYIAQTGRSVNPRSLHFYEILSAYKCVVMTLATGMKTARDRHNHQDVLLTWLAPAGYIFVSELCRLLDEATAP</sequence>
<evidence type="ECO:0000313" key="3">
    <source>
        <dbReference type="EMBL" id="EZP82947.1"/>
    </source>
</evidence>
<protein>
    <submittedName>
        <fullName evidence="3">Aminoglycoside phosphotransferase</fullName>
    </submittedName>
</protein>
<name>A0A031K2X3_9SPHN</name>
<organism evidence="3 4">
    <name type="scientific">Novosphingobium resinovorum</name>
    <dbReference type="NCBI Taxonomy" id="158500"/>
    <lineage>
        <taxon>Bacteria</taxon>
        <taxon>Pseudomonadati</taxon>
        <taxon>Pseudomonadota</taxon>
        <taxon>Alphaproteobacteria</taxon>
        <taxon>Sphingomonadales</taxon>
        <taxon>Sphingomonadaceae</taxon>
        <taxon>Novosphingobium</taxon>
    </lineage>
</organism>
<proteinExistence type="predicted"/>
<dbReference type="CDD" id="cd05154">
    <property type="entry name" value="ACAD10_11_N-like"/>
    <property type="match status" value="1"/>
</dbReference>
<dbReference type="OrthoDB" id="3806873at2"/>
<dbReference type="Proteomes" id="UP000024329">
    <property type="component" value="Unassembled WGS sequence"/>
</dbReference>
<comment type="caution">
    <text evidence="3">The sequence shown here is derived from an EMBL/GenBank/DDBJ whole genome shotgun (WGS) entry which is preliminary data.</text>
</comment>
<dbReference type="AlphaFoldDB" id="A0A031K2X3"/>